<dbReference type="EMBL" id="PP819608">
    <property type="protein sequence ID" value="XCD09576.1"/>
    <property type="molecule type" value="Genomic_DNA"/>
</dbReference>
<accession>A0AAU8BDY0</accession>
<protein>
    <submittedName>
        <fullName evidence="2">Uncharacterized protein</fullName>
    </submittedName>
</protein>
<evidence type="ECO:0000256" key="1">
    <source>
        <dbReference type="SAM" id="Coils"/>
    </source>
</evidence>
<evidence type="ECO:0000313" key="2">
    <source>
        <dbReference type="EMBL" id="XCD09576.1"/>
    </source>
</evidence>
<name>A0AAU8BDY0_9CAUD</name>
<keyword evidence="1" id="KW-0175">Coiled coil</keyword>
<sequence length="367" mass="43283">MLDTNKLYTCAKELRSLFTEQMILTNVSNTLTSLSNQEGIDYDLLDEHYLANKSKVGDVTASLLTMWDGNHKLNTLMTDGMCFIRYREQDGTRDVCMTSVVKDRLDIVKRHLNVEGDITKDTLESSFEVLVDWDTWDEFLQEIDKFSLERCKEYVSNSATMLSLEETFNKEEEEEIEEEIIQQAGIHAVERYVERVLGITEPAVIKHESVHRFVEYKEKIETMYKEADVLYETRGKVFKITKDNVILVYKAKDNKIMTLYKKDYGFTEEINRQIIFMQIDVIKNEEAKLKDIESAYKKQISVYYDEEKECRKEIEELQAKLDKANEKLNRVLRCKKSARSMMEESENKYKEEYDKIFKSCKVVRVEE</sequence>
<reference evidence="2" key="1">
    <citation type="submission" date="2024-05" db="EMBL/GenBank/DDBJ databases">
        <authorList>
            <person name="Herbig A.F."/>
            <person name="Pendergrass E.L."/>
        </authorList>
    </citation>
    <scope>NUCLEOTIDE SEQUENCE</scope>
</reference>
<proteinExistence type="predicted"/>
<organism evidence="2">
    <name type="scientific">Bacillus phage Adastra</name>
    <dbReference type="NCBI Taxonomy" id="3143958"/>
    <lineage>
        <taxon>Viruses</taxon>
        <taxon>Duplodnaviria</taxon>
        <taxon>Heunggongvirae</taxon>
        <taxon>Uroviricota</taxon>
        <taxon>Caudoviricetes</taxon>
        <taxon>Herelleviridae</taxon>
        <taxon>Spounavirinae</taxon>
        <taxon>Okubovirus</taxon>
    </lineage>
</organism>
<gene>
    <name evidence="2" type="ORF">Adastra028</name>
</gene>
<feature type="coiled-coil region" evidence="1">
    <location>
        <begin position="300"/>
        <end position="355"/>
    </location>
</feature>